<feature type="compositionally biased region" description="Low complexity" evidence="1">
    <location>
        <begin position="24"/>
        <end position="37"/>
    </location>
</feature>
<dbReference type="AlphaFoldDB" id="A0A7G2CJL0"/>
<evidence type="ECO:0000313" key="3">
    <source>
        <dbReference type="Proteomes" id="UP000515908"/>
    </source>
</evidence>
<accession>A0A7G2CJL0</accession>
<dbReference type="VEuPathDB" id="TriTrypDB:ADEAN_000708800"/>
<name>A0A7G2CJL0_9TRYP</name>
<feature type="region of interest" description="Disordered" evidence="1">
    <location>
        <begin position="389"/>
        <end position="419"/>
    </location>
</feature>
<organism evidence="2 3">
    <name type="scientific">Angomonas deanei</name>
    <dbReference type="NCBI Taxonomy" id="59799"/>
    <lineage>
        <taxon>Eukaryota</taxon>
        <taxon>Discoba</taxon>
        <taxon>Euglenozoa</taxon>
        <taxon>Kinetoplastea</taxon>
        <taxon>Metakinetoplastina</taxon>
        <taxon>Trypanosomatida</taxon>
        <taxon>Trypanosomatidae</taxon>
        <taxon>Strigomonadinae</taxon>
        <taxon>Angomonas</taxon>
    </lineage>
</organism>
<proteinExistence type="predicted"/>
<protein>
    <submittedName>
        <fullName evidence="2">Uncharacterized protein</fullName>
    </submittedName>
</protein>
<feature type="compositionally biased region" description="Polar residues" evidence="1">
    <location>
        <begin position="389"/>
        <end position="414"/>
    </location>
</feature>
<gene>
    <name evidence="2" type="ORF">ADEAN_000708800</name>
</gene>
<evidence type="ECO:0000313" key="2">
    <source>
        <dbReference type="EMBL" id="CAD2219579.1"/>
    </source>
</evidence>
<keyword evidence="3" id="KW-1185">Reference proteome</keyword>
<evidence type="ECO:0000256" key="1">
    <source>
        <dbReference type="SAM" id="MobiDB-lite"/>
    </source>
</evidence>
<reference evidence="2 3" key="1">
    <citation type="submission" date="2020-08" db="EMBL/GenBank/DDBJ databases">
        <authorList>
            <person name="Newling K."/>
            <person name="Davey J."/>
            <person name="Forrester S."/>
        </authorList>
    </citation>
    <scope>NUCLEOTIDE SEQUENCE [LARGE SCALE GENOMIC DNA]</scope>
    <source>
        <strain evidence="3">Crithidia deanei Carvalho (ATCC PRA-265)</strain>
    </source>
</reference>
<dbReference type="OrthoDB" id="266920at2759"/>
<dbReference type="EMBL" id="LR877158">
    <property type="protein sequence ID" value="CAD2219579.1"/>
    <property type="molecule type" value="Genomic_DNA"/>
</dbReference>
<sequence length="527" mass="58928">MTFQCNLASECARGGVLPPLLATSSSNAGSSSSGSSSKRNERVTVPCTVRYHSYVDPNELAHDMPVSKDFQRPFERWGCAHSLCRRVFTAAAIYAWKLIFSHTPHDDYKQQQLRTDEERHQRLLRVDERNRSILACFCVRSEREWLREASKDLSFVGQIWNPKNSLNPKDPNFEQQCREMFTFVEDFLFQCFPTVNGLDEIPSFLVGAGMYSMLGEVFHVEEEVRAGGSMMEQLKRQSEALNLSNRSELVTNRVRDGSMTSLTAFQQATIHRYELVSLLNRLSSWLLIGNEAEIFNQSVHHANSNDEEQTNMFHPVAPQESIEAQLVRTINDDTKLASSVLGDTMREGTGNNMFATSSPSPADNLQLAVKGESGTFSLYAGGVTPTAPTTSSINFPSALTGHSTPSNRNPPNESKATEDNIANPILVRVPGDFIVANNNNENFNQNTYYVKHARFIKEREEGIYNILVGALKSSGTAVGSTVLQADRDEVTIVYPKKFLTLIAQRLTFELFGLQLNLDICEDLDVVE</sequence>
<dbReference type="Proteomes" id="UP000515908">
    <property type="component" value="Chromosome 14"/>
</dbReference>
<feature type="region of interest" description="Disordered" evidence="1">
    <location>
        <begin position="23"/>
        <end position="42"/>
    </location>
</feature>